<organism evidence="1 2">
    <name type="scientific">Bradyrhizobium erythrophlei</name>
    <dbReference type="NCBI Taxonomy" id="1437360"/>
    <lineage>
        <taxon>Bacteria</taxon>
        <taxon>Pseudomonadati</taxon>
        <taxon>Pseudomonadota</taxon>
        <taxon>Alphaproteobacteria</taxon>
        <taxon>Hyphomicrobiales</taxon>
        <taxon>Nitrobacteraceae</taxon>
        <taxon>Bradyrhizobium</taxon>
    </lineage>
</organism>
<evidence type="ECO:0000313" key="2">
    <source>
        <dbReference type="Proteomes" id="UP000189796"/>
    </source>
</evidence>
<evidence type="ECO:0000313" key="1">
    <source>
        <dbReference type="EMBL" id="SHI11788.1"/>
    </source>
</evidence>
<name>A0A1M5YIR4_9BRAD</name>
<reference evidence="1 2" key="1">
    <citation type="submission" date="2016-11" db="EMBL/GenBank/DDBJ databases">
        <authorList>
            <person name="Jaros S."/>
            <person name="Januszkiewicz K."/>
            <person name="Wedrychowicz H."/>
        </authorList>
    </citation>
    <scope>NUCLEOTIDE SEQUENCE [LARGE SCALE GENOMIC DNA]</scope>
    <source>
        <strain evidence="1 2">GAS138</strain>
    </source>
</reference>
<dbReference type="OrthoDB" id="9841270at2"/>
<dbReference type="EMBL" id="LT670817">
    <property type="protein sequence ID" value="SHI11788.1"/>
    <property type="molecule type" value="Genomic_DNA"/>
</dbReference>
<proteinExistence type="predicted"/>
<sequence>MDCPPGEDGSDLSSSRRCRAVCGGADRNRRRIEIGGAAQKSAPAFIQNRGPVGGKRAGLKHEVFVLLQKRRAPASRREALDLAFWTLREGAEPAEIVIPSFAEQEDVDLVVGDADTSLLQEIDNGAIASAVESGQIVEAIDRNRKVDVSTLVKNFDSMTPEGLEAGNFAHQRPGQRAEQRHRAHLFYLCKIRRYRVGGATERGLPREHEAVLFRDLSARGLAGHGSAAV</sequence>
<dbReference type="AlphaFoldDB" id="A0A1M5YIR4"/>
<dbReference type="Proteomes" id="UP000189796">
    <property type="component" value="Chromosome I"/>
</dbReference>
<accession>A0A1M5YIR4</accession>
<gene>
    <name evidence="1" type="ORF">SAMN05443248_8359</name>
</gene>
<protein>
    <submittedName>
        <fullName evidence="1">Uncharacterized protein</fullName>
    </submittedName>
</protein>